<dbReference type="PANTHER" id="PTHR33877">
    <property type="entry name" value="SLL1193 PROTEIN"/>
    <property type="match status" value="1"/>
</dbReference>
<dbReference type="CDD" id="cd00085">
    <property type="entry name" value="HNHc"/>
    <property type="match status" value="1"/>
</dbReference>
<dbReference type="Proteomes" id="UP000464086">
    <property type="component" value="Chromosome"/>
</dbReference>
<evidence type="ECO:0000259" key="1">
    <source>
        <dbReference type="SMART" id="SM00507"/>
    </source>
</evidence>
<dbReference type="InterPro" id="IPR002711">
    <property type="entry name" value="HNH"/>
</dbReference>
<evidence type="ECO:0000313" key="3">
    <source>
        <dbReference type="Proteomes" id="UP000464086"/>
    </source>
</evidence>
<gene>
    <name evidence="2" type="ORF">GS397_14950</name>
</gene>
<sequence length="87" mass="9687">MDAGRIDPIAVLERDGWRCHICGGHAPRELRGTFAAEAPEVDHIIPMSRGGRHIESNVACAHRRCNIEKGDGLALEDAEPARRWVHR</sequence>
<dbReference type="InterPro" id="IPR003615">
    <property type="entry name" value="HNH_nuc"/>
</dbReference>
<dbReference type="EMBL" id="CP047218">
    <property type="protein sequence ID" value="QHD68213.1"/>
    <property type="molecule type" value="Genomic_DNA"/>
</dbReference>
<proteinExistence type="predicted"/>
<dbReference type="Gene3D" id="1.10.30.50">
    <property type="match status" value="1"/>
</dbReference>
<reference evidence="2 3" key="1">
    <citation type="submission" date="2019-12" db="EMBL/GenBank/DDBJ databases">
        <title>Functional and genomic insights into the Sphingobium yanoikuyae YC-JY1, a bacterium efficiently degrading bisphenol A.</title>
        <authorList>
            <person name="Jia Y."/>
            <person name="Li X."/>
            <person name="Wang J."/>
            <person name="Eltoukhy A."/>
            <person name="Lamraoui I."/>
            <person name="Yan Y."/>
        </authorList>
    </citation>
    <scope>NUCLEOTIDE SEQUENCE [LARGE SCALE GENOMIC DNA]</scope>
    <source>
        <strain evidence="2 3">YC-JY1</strain>
    </source>
</reference>
<dbReference type="Pfam" id="PF01844">
    <property type="entry name" value="HNH"/>
    <property type="match status" value="1"/>
</dbReference>
<name>A0A6P1GJ14_SPHYA</name>
<evidence type="ECO:0000313" key="2">
    <source>
        <dbReference type="EMBL" id="QHD68213.1"/>
    </source>
</evidence>
<dbReference type="GO" id="GO:0008270">
    <property type="term" value="F:zinc ion binding"/>
    <property type="evidence" value="ECO:0007669"/>
    <property type="project" value="InterPro"/>
</dbReference>
<accession>A0A6P1GJ14</accession>
<organism evidence="2 3">
    <name type="scientific">Sphingobium yanoikuyae</name>
    <name type="common">Sphingomonas yanoikuyae</name>
    <dbReference type="NCBI Taxonomy" id="13690"/>
    <lineage>
        <taxon>Bacteria</taxon>
        <taxon>Pseudomonadati</taxon>
        <taxon>Pseudomonadota</taxon>
        <taxon>Alphaproteobacteria</taxon>
        <taxon>Sphingomonadales</taxon>
        <taxon>Sphingomonadaceae</taxon>
        <taxon>Sphingobium</taxon>
    </lineage>
</organism>
<feature type="domain" description="HNH nuclease" evidence="1">
    <location>
        <begin position="6"/>
        <end position="67"/>
    </location>
</feature>
<dbReference type="InterPro" id="IPR052892">
    <property type="entry name" value="NA-targeting_endonuclease"/>
</dbReference>
<dbReference type="GO" id="GO:0003676">
    <property type="term" value="F:nucleic acid binding"/>
    <property type="evidence" value="ECO:0007669"/>
    <property type="project" value="InterPro"/>
</dbReference>
<dbReference type="GO" id="GO:0004519">
    <property type="term" value="F:endonuclease activity"/>
    <property type="evidence" value="ECO:0007669"/>
    <property type="project" value="InterPro"/>
</dbReference>
<dbReference type="AlphaFoldDB" id="A0A6P1GJ14"/>
<protein>
    <recommendedName>
        <fullName evidence="1">HNH nuclease domain-containing protein</fullName>
    </recommendedName>
</protein>
<dbReference type="SMART" id="SM00507">
    <property type="entry name" value="HNHc"/>
    <property type="match status" value="1"/>
</dbReference>
<dbReference type="PANTHER" id="PTHR33877:SF2">
    <property type="entry name" value="OS07G0170200 PROTEIN"/>
    <property type="match status" value="1"/>
</dbReference>